<dbReference type="InterPro" id="IPR051284">
    <property type="entry name" value="ZnF_MYMT-QRICH1"/>
</dbReference>
<proteinExistence type="predicted"/>
<dbReference type="PANTHER" id="PTHR45736">
    <property type="entry name" value="ZINC FINGER MYM-TYPE PROTEIN"/>
    <property type="match status" value="1"/>
</dbReference>
<name>A0ABM0MIW7_SACKO</name>
<dbReference type="Pfam" id="PF12012">
    <property type="entry name" value="DUF3504"/>
    <property type="match status" value="1"/>
</dbReference>
<evidence type="ECO:0000256" key="3">
    <source>
        <dbReference type="ARBA" id="ARBA00022843"/>
    </source>
</evidence>
<dbReference type="PANTHER" id="PTHR45736:SF1">
    <property type="entry name" value="WITHOUT CHILDREN, ISOFORM B"/>
    <property type="match status" value="1"/>
</dbReference>
<feature type="domain" description="ZMYM2-like/QRICH1 C-terminal" evidence="4">
    <location>
        <begin position="50"/>
        <end position="170"/>
    </location>
</feature>
<dbReference type="RefSeq" id="XP_006819958.1">
    <property type="nucleotide sequence ID" value="XM_006819895.1"/>
</dbReference>
<keyword evidence="1" id="KW-1017">Isopeptide bond</keyword>
<keyword evidence="2" id="KW-0597">Phosphoprotein</keyword>
<dbReference type="Proteomes" id="UP000694865">
    <property type="component" value="Unplaced"/>
</dbReference>
<dbReference type="InterPro" id="IPR021893">
    <property type="entry name" value="ZMYM2-like_C"/>
</dbReference>
<keyword evidence="3" id="KW-0832">Ubl conjugation</keyword>
<evidence type="ECO:0000259" key="4">
    <source>
        <dbReference type="Pfam" id="PF12012"/>
    </source>
</evidence>
<evidence type="ECO:0000256" key="2">
    <source>
        <dbReference type="ARBA" id="ARBA00022553"/>
    </source>
</evidence>
<evidence type="ECO:0000256" key="1">
    <source>
        <dbReference type="ARBA" id="ARBA00022499"/>
    </source>
</evidence>
<accession>A0ABM0MIW7</accession>
<keyword evidence="5" id="KW-1185">Reference proteome</keyword>
<dbReference type="GeneID" id="102807070"/>
<evidence type="ECO:0000313" key="6">
    <source>
        <dbReference type="RefSeq" id="XP_006819958.1"/>
    </source>
</evidence>
<organism evidence="5 6">
    <name type="scientific">Saccoglossus kowalevskii</name>
    <name type="common">Acorn worm</name>
    <dbReference type="NCBI Taxonomy" id="10224"/>
    <lineage>
        <taxon>Eukaryota</taxon>
        <taxon>Metazoa</taxon>
        <taxon>Hemichordata</taxon>
        <taxon>Enteropneusta</taxon>
        <taxon>Harrimaniidae</taxon>
        <taxon>Saccoglossus</taxon>
    </lineage>
</organism>
<gene>
    <name evidence="6" type="primary">LOC102807070</name>
</gene>
<evidence type="ECO:0000313" key="5">
    <source>
        <dbReference type="Proteomes" id="UP000694865"/>
    </source>
</evidence>
<protein>
    <submittedName>
        <fullName evidence="6">Uncharacterized protein LOC102807070</fullName>
    </submittedName>
</protein>
<reference evidence="6" key="1">
    <citation type="submission" date="2025-08" db="UniProtKB">
        <authorList>
            <consortium name="RefSeq"/>
        </authorList>
    </citation>
    <scope>IDENTIFICATION</scope>
    <source>
        <tissue evidence="6">Testes</tissue>
    </source>
</reference>
<sequence length="187" mass="21786">MGLQNYHCSELQTPLNFRSDKEFQGFRQVLDSEMKRFSSLGLGSKQAEVITTVQTASLWKMKLLRDYSPRVLVRTMVFLNGKQFVLRSRMEHRALRFDQPQITLHESPGGTPYLNYVEDVFKSNQGGLKHHRVRRKEVVHYANAENPQQCHIKMYNKYTSLCPPGENKKHSTCNPGVNTYNPTRYVY</sequence>